<keyword evidence="2 5" id="KW-0689">Ribosomal protein</keyword>
<dbReference type="InterPro" id="IPR011332">
    <property type="entry name" value="Ribosomal_zn-bd"/>
</dbReference>
<evidence type="ECO:0000313" key="7">
    <source>
        <dbReference type="Proteomes" id="UP000659496"/>
    </source>
</evidence>
<dbReference type="Gene3D" id="2.20.28.120">
    <property type="entry name" value="Ribosomal protein L33"/>
    <property type="match status" value="1"/>
</dbReference>
<dbReference type="GO" id="GO:0005840">
    <property type="term" value="C:ribosome"/>
    <property type="evidence" value="ECO:0007669"/>
    <property type="project" value="UniProtKB-KW"/>
</dbReference>
<organism evidence="6 7">
    <name type="scientific">Sporosarcina gallistercoris</name>
    <dbReference type="NCBI Taxonomy" id="2762245"/>
    <lineage>
        <taxon>Bacteria</taxon>
        <taxon>Bacillati</taxon>
        <taxon>Bacillota</taxon>
        <taxon>Bacilli</taxon>
        <taxon>Bacillales</taxon>
        <taxon>Caryophanaceae</taxon>
        <taxon>Sporosarcina</taxon>
    </lineage>
</organism>
<dbReference type="RefSeq" id="WP_191688690.1">
    <property type="nucleotide sequence ID" value="NZ_JACSQY010000002.1"/>
</dbReference>
<name>A0ABR8PHA0_9BACL</name>
<proteinExistence type="inferred from homology"/>
<dbReference type="EMBL" id="JACSQY010000002">
    <property type="protein sequence ID" value="MBD7907545.1"/>
    <property type="molecule type" value="Genomic_DNA"/>
</dbReference>
<sequence length="49" mass="5512">MSKKIVVSCEKCGSRNYSLPAGSNKTTERLVLKKHCSHCNEHTLHRQTA</sequence>
<dbReference type="Proteomes" id="UP000659496">
    <property type="component" value="Unassembled WGS sequence"/>
</dbReference>
<keyword evidence="3 5" id="KW-0687">Ribonucleoprotein</keyword>
<dbReference type="InterPro" id="IPR038584">
    <property type="entry name" value="Ribosomal_bL33_sf"/>
</dbReference>
<evidence type="ECO:0000256" key="1">
    <source>
        <dbReference type="ARBA" id="ARBA00007596"/>
    </source>
</evidence>
<evidence type="ECO:0000313" key="6">
    <source>
        <dbReference type="EMBL" id="MBD7907545.1"/>
    </source>
</evidence>
<dbReference type="HAMAP" id="MF_00294">
    <property type="entry name" value="Ribosomal_bL33"/>
    <property type="match status" value="1"/>
</dbReference>
<dbReference type="NCBIfam" id="NF001764">
    <property type="entry name" value="PRK00504.1"/>
    <property type="match status" value="1"/>
</dbReference>
<comment type="caution">
    <text evidence="6">The sequence shown here is derived from an EMBL/GenBank/DDBJ whole genome shotgun (WGS) entry which is preliminary data.</text>
</comment>
<reference evidence="6 7" key="1">
    <citation type="submission" date="2020-08" db="EMBL/GenBank/DDBJ databases">
        <title>A Genomic Blueprint of the Chicken Gut Microbiome.</title>
        <authorList>
            <person name="Gilroy R."/>
            <person name="Ravi A."/>
            <person name="Getino M."/>
            <person name="Pursley I."/>
            <person name="Horton D.L."/>
            <person name="Alikhan N.-F."/>
            <person name="Baker D."/>
            <person name="Gharbi K."/>
            <person name="Hall N."/>
            <person name="Watson M."/>
            <person name="Adriaenssens E.M."/>
            <person name="Foster-Nyarko E."/>
            <person name="Jarju S."/>
            <person name="Secka A."/>
            <person name="Antonio M."/>
            <person name="Oren A."/>
            <person name="Chaudhuri R."/>
            <person name="La Ragione R.M."/>
            <person name="Hildebrand F."/>
            <person name="Pallen M.J."/>
        </authorList>
    </citation>
    <scope>NUCLEOTIDE SEQUENCE [LARGE SCALE GENOMIC DNA]</scope>
    <source>
        <strain evidence="6 7">Sa3CUA8</strain>
    </source>
</reference>
<keyword evidence="7" id="KW-1185">Reference proteome</keyword>
<dbReference type="Pfam" id="PF00471">
    <property type="entry name" value="Ribosomal_L33"/>
    <property type="match status" value="1"/>
</dbReference>
<dbReference type="InterPro" id="IPR001705">
    <property type="entry name" value="Ribosomal_bL33"/>
</dbReference>
<dbReference type="SUPFAM" id="SSF57829">
    <property type="entry name" value="Zn-binding ribosomal proteins"/>
    <property type="match status" value="1"/>
</dbReference>
<accession>A0ABR8PHA0</accession>
<gene>
    <name evidence="5 6" type="primary">rpmG</name>
    <name evidence="6" type="ORF">H9659_04260</name>
</gene>
<evidence type="ECO:0000256" key="2">
    <source>
        <dbReference type="ARBA" id="ARBA00022980"/>
    </source>
</evidence>
<dbReference type="NCBIfam" id="TIGR01023">
    <property type="entry name" value="rpmG_bact"/>
    <property type="match status" value="1"/>
</dbReference>
<evidence type="ECO:0000256" key="4">
    <source>
        <dbReference type="ARBA" id="ARBA00035176"/>
    </source>
</evidence>
<comment type="similarity">
    <text evidence="1 5">Belongs to the bacterial ribosomal protein bL33 family.</text>
</comment>
<evidence type="ECO:0000256" key="3">
    <source>
        <dbReference type="ARBA" id="ARBA00023274"/>
    </source>
</evidence>
<protein>
    <recommendedName>
        <fullName evidence="4 5">Large ribosomal subunit protein bL33</fullName>
    </recommendedName>
</protein>
<evidence type="ECO:0000256" key="5">
    <source>
        <dbReference type="HAMAP-Rule" id="MF_00294"/>
    </source>
</evidence>